<dbReference type="RefSeq" id="XP_024701405.1">
    <property type="nucleotide sequence ID" value="XM_024853619.1"/>
</dbReference>
<proteinExistence type="predicted"/>
<dbReference type="GeneID" id="36561317"/>
<dbReference type="Proteomes" id="UP000234275">
    <property type="component" value="Unassembled WGS sequence"/>
</dbReference>
<protein>
    <submittedName>
        <fullName evidence="2">Uncharacterized protein</fullName>
    </submittedName>
</protein>
<evidence type="ECO:0000256" key="1">
    <source>
        <dbReference type="SAM" id="SignalP"/>
    </source>
</evidence>
<dbReference type="VEuPathDB" id="FungiDB:P170DRAFT_479022"/>
<reference evidence="2 3" key="1">
    <citation type="submission" date="2016-12" db="EMBL/GenBank/DDBJ databases">
        <title>The genomes of Aspergillus section Nigri reveals drivers in fungal speciation.</title>
        <authorList>
            <consortium name="DOE Joint Genome Institute"/>
            <person name="Vesth T.C."/>
            <person name="Nybo J."/>
            <person name="Theobald S."/>
            <person name="Brandl J."/>
            <person name="Frisvad J.C."/>
            <person name="Nielsen K.F."/>
            <person name="Lyhne E.K."/>
            <person name="Kogle M.E."/>
            <person name="Kuo A."/>
            <person name="Riley R."/>
            <person name="Clum A."/>
            <person name="Nolan M."/>
            <person name="Lipzen A."/>
            <person name="Salamov A."/>
            <person name="Henrissat B."/>
            <person name="Wiebenga A."/>
            <person name="De Vries R.P."/>
            <person name="Grigoriev I.V."/>
            <person name="Mortensen U.H."/>
            <person name="Andersen M.R."/>
            <person name="Baker S.E."/>
        </authorList>
    </citation>
    <scope>NUCLEOTIDE SEQUENCE [LARGE SCALE GENOMIC DNA]</scope>
    <source>
        <strain evidence="2 3">IBT 23096</strain>
    </source>
</reference>
<evidence type="ECO:0000313" key="2">
    <source>
        <dbReference type="EMBL" id="PLB46103.1"/>
    </source>
</evidence>
<dbReference type="EMBL" id="MSFO01000007">
    <property type="protein sequence ID" value="PLB46103.1"/>
    <property type="molecule type" value="Genomic_DNA"/>
</dbReference>
<keyword evidence="3" id="KW-1185">Reference proteome</keyword>
<sequence>MKLTTTLVASVMALAASVHARDCTAGLKYCGKVLIGLDDKYLPMLQELNRQRGVNPNEGRWKYECLPGGEVKIDKFCEIKCTDMGYGHNDICN</sequence>
<name>A0A2I2FZP8_9EURO</name>
<feature type="signal peptide" evidence="1">
    <location>
        <begin position="1"/>
        <end position="20"/>
    </location>
</feature>
<evidence type="ECO:0000313" key="3">
    <source>
        <dbReference type="Proteomes" id="UP000234275"/>
    </source>
</evidence>
<organism evidence="2 3">
    <name type="scientific">Aspergillus steynii IBT 23096</name>
    <dbReference type="NCBI Taxonomy" id="1392250"/>
    <lineage>
        <taxon>Eukaryota</taxon>
        <taxon>Fungi</taxon>
        <taxon>Dikarya</taxon>
        <taxon>Ascomycota</taxon>
        <taxon>Pezizomycotina</taxon>
        <taxon>Eurotiomycetes</taxon>
        <taxon>Eurotiomycetidae</taxon>
        <taxon>Eurotiales</taxon>
        <taxon>Aspergillaceae</taxon>
        <taxon>Aspergillus</taxon>
        <taxon>Aspergillus subgen. Circumdati</taxon>
    </lineage>
</organism>
<accession>A0A2I2FZP8</accession>
<keyword evidence="1" id="KW-0732">Signal</keyword>
<gene>
    <name evidence="2" type="ORF">P170DRAFT_479022</name>
</gene>
<dbReference type="OrthoDB" id="4379325at2759"/>
<feature type="chain" id="PRO_5014137979" evidence="1">
    <location>
        <begin position="21"/>
        <end position="93"/>
    </location>
</feature>
<comment type="caution">
    <text evidence="2">The sequence shown here is derived from an EMBL/GenBank/DDBJ whole genome shotgun (WGS) entry which is preliminary data.</text>
</comment>
<dbReference type="AlphaFoldDB" id="A0A2I2FZP8"/>